<evidence type="ECO:0000313" key="1">
    <source>
        <dbReference type="Proteomes" id="UP000515161"/>
    </source>
</evidence>
<reference evidence="2" key="1">
    <citation type="submission" date="2025-08" db="UniProtKB">
        <authorList>
            <consortium name="RefSeq"/>
        </authorList>
    </citation>
    <scope>IDENTIFICATION</scope>
</reference>
<proteinExistence type="predicted"/>
<dbReference type="Proteomes" id="UP000515161">
    <property type="component" value="Unplaced"/>
</dbReference>
<protein>
    <submittedName>
        <fullName evidence="2">Uncharacterized protein LOC117559805</fullName>
    </submittedName>
</protein>
<dbReference type="GeneID" id="117559805"/>
<dbReference type="KEGG" id="gacu:117559805"/>
<sequence>MHTQFLISVYFPSSFLEPQLIPSSYNLIKNLAAVNITVKRLAFVTALLSAILQDSFFAIRINIHSVSVNVNLLKTWLAGLARMCLSMSASECQDIFRALPGKHAHLECHGTEQRLYSCMVILEMSGPVNGCFLKKLLKQIIDRDNYITNEKPLTRMVVCGPPGLAVRTLLGSNLTWVESDLLMSDVCQPDPHFCLNVRERRALLYF</sequence>
<organism evidence="1 2">
    <name type="scientific">Gymnodraco acuticeps</name>
    <name type="common">Antarctic dragonfish</name>
    <dbReference type="NCBI Taxonomy" id="8218"/>
    <lineage>
        <taxon>Eukaryota</taxon>
        <taxon>Metazoa</taxon>
        <taxon>Chordata</taxon>
        <taxon>Craniata</taxon>
        <taxon>Vertebrata</taxon>
        <taxon>Euteleostomi</taxon>
        <taxon>Actinopterygii</taxon>
        <taxon>Neopterygii</taxon>
        <taxon>Teleostei</taxon>
        <taxon>Neoteleostei</taxon>
        <taxon>Acanthomorphata</taxon>
        <taxon>Eupercaria</taxon>
        <taxon>Perciformes</taxon>
        <taxon>Notothenioidei</taxon>
        <taxon>Bathydraconidae</taxon>
        <taxon>Gymnodraco</taxon>
    </lineage>
</organism>
<keyword evidence="1" id="KW-1185">Reference proteome</keyword>
<dbReference type="InParanoid" id="A0A6P8VNX1"/>
<dbReference type="OrthoDB" id="8960389at2759"/>
<name>A0A6P8VNX1_GYMAC</name>
<accession>A0A6P8VNX1</accession>
<gene>
    <name evidence="2" type="primary">LOC117559805</name>
</gene>
<dbReference type="AlphaFoldDB" id="A0A6P8VNX1"/>
<dbReference type="RefSeq" id="XP_034092384.1">
    <property type="nucleotide sequence ID" value="XM_034236493.1"/>
</dbReference>
<evidence type="ECO:0000313" key="2">
    <source>
        <dbReference type="RefSeq" id="XP_034092384.1"/>
    </source>
</evidence>